<evidence type="ECO:0000313" key="3">
    <source>
        <dbReference type="EMBL" id="VFT77582.1"/>
    </source>
</evidence>
<name>A0A485K7D3_9STRA</name>
<organism evidence="3 4">
    <name type="scientific">Aphanomyces stellatus</name>
    <dbReference type="NCBI Taxonomy" id="120398"/>
    <lineage>
        <taxon>Eukaryota</taxon>
        <taxon>Sar</taxon>
        <taxon>Stramenopiles</taxon>
        <taxon>Oomycota</taxon>
        <taxon>Saprolegniomycetes</taxon>
        <taxon>Saprolegniales</taxon>
        <taxon>Verrucalvaceae</taxon>
        <taxon>Aphanomyces</taxon>
    </lineage>
</organism>
<proteinExistence type="predicted"/>
<gene>
    <name evidence="3" type="primary">Aste57867_356</name>
    <name evidence="2" type="ORF">As57867_000355</name>
    <name evidence="3" type="ORF">ASTE57867_356</name>
</gene>
<protein>
    <submittedName>
        <fullName evidence="3">Aste57867_356 protein</fullName>
    </submittedName>
</protein>
<sequence>MTREQVSWGKTQEIEKWQEKERKRHCLYRLEKKSEAAQLKLTQKELEAKLEQLLEASKLRQPHILSWRDAAKALKDARDGAHVRNRELRARIHMYERLVRDLSAWVQATDGVTRSLNPLCPTWRDVTLLANPESRKLGKEWITMQMFHNTDRVFQQHGFPSWDCDDVDVYRDLDISFPESGGCLYTSRRHFVSTQSLEQSCDAVRQDCLAMLLVHVNRVETSLREADANTQLHTVHTTNDEFLNILCGEFATPDRCTFVLRQIQRDDTQEGRFRQRNRMLWFDYFRLPNGCTKKRSLAIVSNCFVRAGEFSLDDEAHTLDFHLHDAPRARKEDIFRARLLGALDKLLERLD</sequence>
<keyword evidence="1" id="KW-0175">Coiled coil</keyword>
<dbReference type="EMBL" id="CAADRA010000016">
    <property type="protein sequence ID" value="VFT77582.1"/>
    <property type="molecule type" value="Genomic_DNA"/>
</dbReference>
<evidence type="ECO:0000313" key="4">
    <source>
        <dbReference type="Proteomes" id="UP000332933"/>
    </source>
</evidence>
<evidence type="ECO:0000256" key="1">
    <source>
        <dbReference type="SAM" id="Coils"/>
    </source>
</evidence>
<dbReference type="OrthoDB" id="73027at2759"/>
<keyword evidence="4" id="KW-1185">Reference proteome</keyword>
<reference evidence="3 4" key="1">
    <citation type="submission" date="2019-03" db="EMBL/GenBank/DDBJ databases">
        <authorList>
            <person name="Gaulin E."/>
            <person name="Dumas B."/>
        </authorList>
    </citation>
    <scope>NUCLEOTIDE SEQUENCE [LARGE SCALE GENOMIC DNA]</scope>
    <source>
        <strain evidence="3">CBS 568.67</strain>
    </source>
</reference>
<dbReference type="EMBL" id="VJMH01000016">
    <property type="protein sequence ID" value="KAF0720380.1"/>
    <property type="molecule type" value="Genomic_DNA"/>
</dbReference>
<accession>A0A485K7D3</accession>
<dbReference type="Proteomes" id="UP000332933">
    <property type="component" value="Unassembled WGS sequence"/>
</dbReference>
<reference evidence="2" key="2">
    <citation type="submission" date="2019-06" db="EMBL/GenBank/DDBJ databases">
        <title>Genomics analysis of Aphanomyces spp. identifies a new class of oomycete effector associated with host adaptation.</title>
        <authorList>
            <person name="Gaulin E."/>
        </authorList>
    </citation>
    <scope>NUCLEOTIDE SEQUENCE</scope>
    <source>
        <strain evidence="2">CBS 578.67</strain>
    </source>
</reference>
<feature type="coiled-coil region" evidence="1">
    <location>
        <begin position="27"/>
        <end position="56"/>
    </location>
</feature>
<dbReference type="AlphaFoldDB" id="A0A485K7D3"/>
<evidence type="ECO:0000313" key="2">
    <source>
        <dbReference type="EMBL" id="KAF0720380.1"/>
    </source>
</evidence>